<protein>
    <submittedName>
        <fullName evidence="1">Uncharacterized protein</fullName>
    </submittedName>
</protein>
<dbReference type="RefSeq" id="WP_170848032.1">
    <property type="nucleotide sequence ID" value="NZ_BAABFM010000010.1"/>
</dbReference>
<name>A0A1I5HG88_9FIRM</name>
<sequence length="48" mass="5508">MARRSRFEGYVNAMKGQAEKPALSVKDRLSQMKEKAKTVNRKPEKEGK</sequence>
<dbReference type="Proteomes" id="UP000198806">
    <property type="component" value="Unassembled WGS sequence"/>
</dbReference>
<reference evidence="1 2" key="1">
    <citation type="submission" date="2016-10" db="EMBL/GenBank/DDBJ databases">
        <authorList>
            <person name="de Groot N.N."/>
        </authorList>
    </citation>
    <scope>NUCLEOTIDE SEQUENCE [LARGE SCALE GENOMIC DNA]</scope>
    <source>
        <strain evidence="1 2">DSM 1283</strain>
    </source>
</reference>
<dbReference type="EMBL" id="FOWD01000029">
    <property type="protein sequence ID" value="SFO47050.1"/>
    <property type="molecule type" value="Genomic_DNA"/>
</dbReference>
<evidence type="ECO:0000313" key="1">
    <source>
        <dbReference type="EMBL" id="SFO47050.1"/>
    </source>
</evidence>
<evidence type="ECO:0000313" key="2">
    <source>
        <dbReference type="Proteomes" id="UP000198806"/>
    </source>
</evidence>
<gene>
    <name evidence="1" type="ORF">SAMN04489757_12929</name>
</gene>
<organism evidence="1 2">
    <name type="scientific">Anaerocolumna aminovalerica</name>
    <dbReference type="NCBI Taxonomy" id="1527"/>
    <lineage>
        <taxon>Bacteria</taxon>
        <taxon>Bacillati</taxon>
        <taxon>Bacillota</taxon>
        <taxon>Clostridia</taxon>
        <taxon>Lachnospirales</taxon>
        <taxon>Lachnospiraceae</taxon>
        <taxon>Anaerocolumna</taxon>
    </lineage>
</organism>
<accession>A0A1I5HG88</accession>
<keyword evidence="2" id="KW-1185">Reference proteome</keyword>
<proteinExistence type="predicted"/>
<dbReference type="AlphaFoldDB" id="A0A1I5HG88"/>